<dbReference type="EMBL" id="CZAB01000008">
    <property type="protein sequence ID" value="CUO55154.1"/>
    <property type="molecule type" value="Genomic_DNA"/>
</dbReference>
<evidence type="ECO:0000256" key="1">
    <source>
        <dbReference type="ARBA" id="ARBA00004370"/>
    </source>
</evidence>
<dbReference type="PROSITE" id="PS50885">
    <property type="entry name" value="HAMP"/>
    <property type="match status" value="1"/>
</dbReference>
<gene>
    <name evidence="6" type="primary">ypdA_2</name>
    <name evidence="6" type="ORF">ERS852480_01361</name>
</gene>
<name>A0A174FY43_9FIRM</name>
<dbReference type="Proteomes" id="UP000095512">
    <property type="component" value="Unassembled WGS sequence"/>
</dbReference>
<evidence type="ECO:0000259" key="5">
    <source>
        <dbReference type="PROSITE" id="PS50885"/>
    </source>
</evidence>
<evidence type="ECO:0000313" key="6">
    <source>
        <dbReference type="EMBL" id="CUO55154.1"/>
    </source>
</evidence>
<proteinExistence type="predicted"/>
<sequence>MIKRIMPSSIRGKIMLCTGAITLLIAAVTVSICFVVFQSFLRRNQIQSAEYNLQVVSHNVSNDMDNIIYFNKWCTSSTDIIQYLEGFQNQVKMPSISSAKAPLRSMALNAYNRLKEEFFKTSSSQYIIRAIVSPENCMNYLQVNDRAAASIPRAASTVQDLPYFHELVTAGQYVWMGLEDCLYPASDSSLCIPMARPVKNQYNTETVGWTYLAVSDRIFLDYLKAFPLEPDSLLYITIGTHSYQYKDGLFTEASPDYTAVREINKDVLNNSTTVRLIRMADNTTRRMISRPLWDQGWSISLVLSEQDYNAQNQMYLLLIGTIVIIIGLMGLMLAYILNRTISQPVNQIRDKIRLISEGDFSRDPSIEWKDELGVIGRGINQMSENVVSLMDRKVEDEKQKKDLEYRILQSQINPHFLYNTLNSIKWMATIQNAPGIAEMTTALARLMKNVSKGTDVRISLREELDLVRDYFLIQQYRYGGSISIAYEITDEALYHCQIHRFTLQPLVENALFHGIEPKGCAGKIVIRAEKAAVTGSRPALVISITDGGVGMSPETIRSVLSGEASPSADFFKQVGINNVDKRIKYSFGPEYGIRIESVVDEYTTMVITLPYMISERI</sequence>
<evidence type="ECO:0000256" key="4">
    <source>
        <dbReference type="SAM" id="Phobius"/>
    </source>
</evidence>
<dbReference type="InterPro" id="IPR010559">
    <property type="entry name" value="Sig_transdc_His_kin_internal"/>
</dbReference>
<dbReference type="AlphaFoldDB" id="A0A174FY43"/>
<evidence type="ECO:0000313" key="7">
    <source>
        <dbReference type="Proteomes" id="UP000095512"/>
    </source>
</evidence>
<evidence type="ECO:0000256" key="3">
    <source>
        <dbReference type="ARBA" id="ARBA00022679"/>
    </source>
</evidence>
<dbReference type="GO" id="GO:0000155">
    <property type="term" value="F:phosphorelay sensor kinase activity"/>
    <property type="evidence" value="ECO:0007669"/>
    <property type="project" value="InterPro"/>
</dbReference>
<feature type="transmembrane region" description="Helical" evidence="4">
    <location>
        <begin position="314"/>
        <end position="337"/>
    </location>
</feature>
<dbReference type="SMART" id="SM00304">
    <property type="entry name" value="HAMP"/>
    <property type="match status" value="1"/>
</dbReference>
<dbReference type="RefSeq" id="WP_022201658.1">
    <property type="nucleotide sequence ID" value="NZ_CATYWZ010000060.1"/>
</dbReference>
<keyword evidence="4" id="KW-0812">Transmembrane</keyword>
<dbReference type="Gene3D" id="6.10.340.10">
    <property type="match status" value="1"/>
</dbReference>
<dbReference type="Pfam" id="PF00672">
    <property type="entry name" value="HAMP"/>
    <property type="match status" value="1"/>
</dbReference>
<dbReference type="SUPFAM" id="SSF55874">
    <property type="entry name" value="ATPase domain of HSP90 chaperone/DNA topoisomerase II/histidine kinase"/>
    <property type="match status" value="1"/>
</dbReference>
<dbReference type="GO" id="GO:0016020">
    <property type="term" value="C:membrane"/>
    <property type="evidence" value="ECO:0007669"/>
    <property type="project" value="UniProtKB-SubCell"/>
</dbReference>
<dbReference type="PANTHER" id="PTHR34220:SF7">
    <property type="entry name" value="SENSOR HISTIDINE KINASE YPDA"/>
    <property type="match status" value="1"/>
</dbReference>
<dbReference type="Pfam" id="PF06580">
    <property type="entry name" value="His_kinase"/>
    <property type="match status" value="1"/>
</dbReference>
<protein>
    <submittedName>
        <fullName evidence="6">Integral membrane sensor signal transduction histidine kinase</fullName>
    </submittedName>
</protein>
<dbReference type="InterPro" id="IPR036890">
    <property type="entry name" value="HATPase_C_sf"/>
</dbReference>
<reference evidence="6 7" key="1">
    <citation type="submission" date="2015-09" db="EMBL/GenBank/DDBJ databases">
        <authorList>
            <consortium name="Pathogen Informatics"/>
        </authorList>
    </citation>
    <scope>NUCLEOTIDE SEQUENCE [LARGE SCALE GENOMIC DNA]</scope>
    <source>
        <strain evidence="6 7">2789STDY5834865</strain>
    </source>
</reference>
<dbReference type="PANTHER" id="PTHR34220">
    <property type="entry name" value="SENSOR HISTIDINE KINASE YPDA"/>
    <property type="match status" value="1"/>
</dbReference>
<dbReference type="SUPFAM" id="SSF158472">
    <property type="entry name" value="HAMP domain-like"/>
    <property type="match status" value="1"/>
</dbReference>
<dbReference type="CDD" id="cd06225">
    <property type="entry name" value="HAMP"/>
    <property type="match status" value="1"/>
</dbReference>
<keyword evidence="2" id="KW-0597">Phosphoprotein</keyword>
<comment type="subcellular location">
    <subcellularLocation>
        <location evidence="1">Membrane</location>
    </subcellularLocation>
</comment>
<feature type="domain" description="HAMP" evidence="5">
    <location>
        <begin position="339"/>
        <end position="391"/>
    </location>
</feature>
<evidence type="ECO:0000256" key="2">
    <source>
        <dbReference type="ARBA" id="ARBA00022553"/>
    </source>
</evidence>
<accession>A0A174FY43</accession>
<keyword evidence="6" id="KW-0418">Kinase</keyword>
<keyword evidence="3" id="KW-0808">Transferase</keyword>
<dbReference type="InterPro" id="IPR050640">
    <property type="entry name" value="Bact_2-comp_sensor_kinase"/>
</dbReference>
<keyword evidence="4" id="KW-1133">Transmembrane helix</keyword>
<dbReference type="InterPro" id="IPR003660">
    <property type="entry name" value="HAMP_dom"/>
</dbReference>
<organism evidence="6 7">
    <name type="scientific">Enterocloster clostridioformis</name>
    <dbReference type="NCBI Taxonomy" id="1531"/>
    <lineage>
        <taxon>Bacteria</taxon>
        <taxon>Bacillati</taxon>
        <taxon>Bacillota</taxon>
        <taxon>Clostridia</taxon>
        <taxon>Lachnospirales</taxon>
        <taxon>Lachnospiraceae</taxon>
        <taxon>Enterocloster</taxon>
    </lineage>
</organism>
<keyword evidence="4" id="KW-0472">Membrane</keyword>
<dbReference type="Gene3D" id="3.30.565.10">
    <property type="entry name" value="Histidine kinase-like ATPase, C-terminal domain"/>
    <property type="match status" value="1"/>
</dbReference>